<dbReference type="RefSeq" id="WP_172207484.1">
    <property type="nucleotide sequence ID" value="NZ_BLLI01000005.1"/>
</dbReference>
<feature type="compositionally biased region" description="Gly residues" evidence="1">
    <location>
        <begin position="253"/>
        <end position="267"/>
    </location>
</feature>
<name>A0A6A0BBH3_9LACT</name>
<accession>A0A6A0BBH3</accession>
<dbReference type="PANTHER" id="PTHR30373:SF2">
    <property type="entry name" value="UPF0603 PROTEIN YGCG"/>
    <property type="match status" value="1"/>
</dbReference>
<feature type="region of interest" description="Disordered" evidence="1">
    <location>
        <begin position="240"/>
        <end position="267"/>
    </location>
</feature>
<comment type="caution">
    <text evidence="4">The sequence shown here is derived from an EMBL/GenBank/DDBJ whole genome shotgun (WGS) entry which is preliminary data.</text>
</comment>
<dbReference type="InterPro" id="IPR007621">
    <property type="entry name" value="TPM_dom"/>
</dbReference>
<reference evidence="4 5" key="1">
    <citation type="submission" date="2020-02" db="EMBL/GenBank/DDBJ databases">
        <title>Draft genome sequence of Lactococcus sp. Hs30E4-3.</title>
        <authorList>
            <person name="Noda S."/>
            <person name="Yuki M."/>
            <person name="Ohkuma M."/>
        </authorList>
    </citation>
    <scope>NUCLEOTIDE SEQUENCE [LARGE SCALE GENOMIC DNA]</scope>
    <source>
        <strain evidence="4 5">Hs30E4-3</strain>
    </source>
</reference>
<dbReference type="EMBL" id="BLLI01000005">
    <property type="protein sequence ID" value="GFH41768.1"/>
    <property type="molecule type" value="Genomic_DNA"/>
</dbReference>
<dbReference type="Pfam" id="PF04536">
    <property type="entry name" value="TPM_phosphatase"/>
    <property type="match status" value="1"/>
</dbReference>
<keyword evidence="2" id="KW-0812">Transmembrane</keyword>
<feature type="domain" description="TPM" evidence="3">
    <location>
        <begin position="49"/>
        <end position="170"/>
    </location>
</feature>
<dbReference type="Gene3D" id="3.10.310.50">
    <property type="match status" value="1"/>
</dbReference>
<evidence type="ECO:0000313" key="5">
    <source>
        <dbReference type="Proteomes" id="UP000480303"/>
    </source>
</evidence>
<gene>
    <name evidence="4" type="ORF">Hs30E_03190</name>
</gene>
<protein>
    <recommendedName>
        <fullName evidence="3">TPM domain-containing protein</fullName>
    </recommendedName>
</protein>
<dbReference type="AlphaFoldDB" id="A0A6A0BBH3"/>
<keyword evidence="2" id="KW-1133">Transmembrane helix</keyword>
<evidence type="ECO:0000313" key="4">
    <source>
        <dbReference type="EMBL" id="GFH41768.1"/>
    </source>
</evidence>
<sequence>MKNKFTQKIIVITVVLVAVAGVFGFFKWRNDENGADDIEKIVWQNGTYVYDDAAMLTDTTENVVNSELNRLDVTDVAQVIVLTVPTLKDHTIEDYANTVFEKTGIGGNSDKGLLVLIAKQEKRVWIEVGDGLEGELNDGKVGRILDDDFVPYRDKNDYDTAISKTITAISGVLTGQLQVSGAQTSTQNSGVNKPEEGNDSFAGLILLVVIIIGVILAVATGHGDIILWLIMTLLNNRGGGRGSGGSSSRKSGRGFGSGSSSGGGAGR</sequence>
<dbReference type="Proteomes" id="UP000480303">
    <property type="component" value="Unassembled WGS sequence"/>
</dbReference>
<feature type="transmembrane region" description="Helical" evidence="2">
    <location>
        <begin position="201"/>
        <end position="231"/>
    </location>
</feature>
<evidence type="ECO:0000256" key="2">
    <source>
        <dbReference type="SAM" id="Phobius"/>
    </source>
</evidence>
<proteinExistence type="predicted"/>
<keyword evidence="5" id="KW-1185">Reference proteome</keyword>
<keyword evidence="2" id="KW-0472">Membrane</keyword>
<evidence type="ECO:0000256" key="1">
    <source>
        <dbReference type="SAM" id="MobiDB-lite"/>
    </source>
</evidence>
<organism evidence="4 5">
    <name type="scientific">Pseudolactococcus hodotermopsidis</name>
    <dbReference type="NCBI Taxonomy" id="2709157"/>
    <lineage>
        <taxon>Bacteria</taxon>
        <taxon>Bacillati</taxon>
        <taxon>Bacillota</taxon>
        <taxon>Bacilli</taxon>
        <taxon>Lactobacillales</taxon>
        <taxon>Streptococcaceae</taxon>
        <taxon>Pseudolactococcus</taxon>
    </lineage>
</organism>
<dbReference type="PANTHER" id="PTHR30373">
    <property type="entry name" value="UPF0603 PROTEIN YGCG"/>
    <property type="match status" value="1"/>
</dbReference>
<evidence type="ECO:0000259" key="3">
    <source>
        <dbReference type="Pfam" id="PF04536"/>
    </source>
</evidence>